<name>A0A5C5VCL8_9BACT</name>
<dbReference type="Proteomes" id="UP000316714">
    <property type="component" value="Unassembled WGS sequence"/>
</dbReference>
<accession>A0A5C5VCL8</accession>
<dbReference type="EMBL" id="SIHJ01000001">
    <property type="protein sequence ID" value="TWT35452.1"/>
    <property type="molecule type" value="Genomic_DNA"/>
</dbReference>
<organism evidence="2 3">
    <name type="scientific">Posidoniimonas corsicana</name>
    <dbReference type="NCBI Taxonomy" id="1938618"/>
    <lineage>
        <taxon>Bacteria</taxon>
        <taxon>Pseudomonadati</taxon>
        <taxon>Planctomycetota</taxon>
        <taxon>Planctomycetia</taxon>
        <taxon>Pirellulales</taxon>
        <taxon>Lacipirellulaceae</taxon>
        <taxon>Posidoniimonas</taxon>
    </lineage>
</organism>
<dbReference type="InterPro" id="IPR012902">
    <property type="entry name" value="N_methyl_site"/>
</dbReference>
<dbReference type="RefSeq" id="WP_146565752.1">
    <property type="nucleotide sequence ID" value="NZ_SIHJ01000001.1"/>
</dbReference>
<dbReference type="InterPro" id="IPR027558">
    <property type="entry name" value="Pre_pil_HX9DG_C"/>
</dbReference>
<dbReference type="OrthoDB" id="275178at2"/>
<gene>
    <name evidence="2" type="primary">xcpT_2</name>
    <name evidence="2" type="ORF">KOR34_03430</name>
</gene>
<sequence>MLVAFRKNPARAFTLVELLVVIAIIGVLVALLLPAVQAARAAARRTQCQNNMKQVGLALLNYHSTNGEFPPSSQWPVGADGKPQGLTSAKFAGHLANWVIICLPYMEEQSTYDAFDLNLPIPDPLNEAARSTRISGLMCPEDPNAQVNFQGNTKASTNHFGPNWGRCNYAANASLGAMSTNGHGSFSAGGKQAPGWKDYRLRGVMGANSSISIAKITDGTSHTILAGEIRAGLYTFDVRGVWALGGSPSALWRHGYYGDAAGPNSPGDEADDFIGCTDVTLEFGSKPGLAREKMGCIQRTGNMQQTARSLHHGGVFVTFADGSVHFVRDDVEIRVDGITENPPYVSVWDRLNLSADGEVLSGDFF</sequence>
<dbReference type="InterPro" id="IPR045584">
    <property type="entry name" value="Pilin-like"/>
</dbReference>
<dbReference type="SUPFAM" id="SSF54523">
    <property type="entry name" value="Pili subunits"/>
    <property type="match status" value="1"/>
</dbReference>
<evidence type="ECO:0000313" key="3">
    <source>
        <dbReference type="Proteomes" id="UP000316714"/>
    </source>
</evidence>
<proteinExistence type="predicted"/>
<dbReference type="PANTHER" id="PTHR30093">
    <property type="entry name" value="GENERAL SECRETION PATHWAY PROTEIN G"/>
    <property type="match status" value="1"/>
</dbReference>
<dbReference type="InterPro" id="IPR011453">
    <property type="entry name" value="DUF1559"/>
</dbReference>
<dbReference type="Pfam" id="PF07963">
    <property type="entry name" value="N_methyl"/>
    <property type="match status" value="1"/>
</dbReference>
<comment type="caution">
    <text evidence="2">The sequence shown here is derived from an EMBL/GenBank/DDBJ whole genome shotgun (WGS) entry which is preliminary data.</text>
</comment>
<protein>
    <submittedName>
        <fullName evidence="2">Type II secretion system protein G</fullName>
    </submittedName>
</protein>
<dbReference type="NCBIfam" id="TIGR02532">
    <property type="entry name" value="IV_pilin_GFxxxE"/>
    <property type="match status" value="1"/>
</dbReference>
<keyword evidence="3" id="KW-1185">Reference proteome</keyword>
<feature type="domain" description="DUF1559" evidence="1">
    <location>
        <begin position="37"/>
        <end position="332"/>
    </location>
</feature>
<dbReference type="NCBIfam" id="TIGR04294">
    <property type="entry name" value="pre_pil_HX9DG"/>
    <property type="match status" value="1"/>
</dbReference>
<dbReference type="Pfam" id="PF07596">
    <property type="entry name" value="SBP_bac_10"/>
    <property type="match status" value="1"/>
</dbReference>
<dbReference type="AlphaFoldDB" id="A0A5C5VCL8"/>
<evidence type="ECO:0000313" key="2">
    <source>
        <dbReference type="EMBL" id="TWT35452.1"/>
    </source>
</evidence>
<evidence type="ECO:0000259" key="1">
    <source>
        <dbReference type="Pfam" id="PF07596"/>
    </source>
</evidence>
<reference evidence="2 3" key="1">
    <citation type="submission" date="2019-02" db="EMBL/GenBank/DDBJ databases">
        <title>Deep-cultivation of Planctomycetes and their phenomic and genomic characterization uncovers novel biology.</title>
        <authorList>
            <person name="Wiegand S."/>
            <person name="Jogler M."/>
            <person name="Boedeker C."/>
            <person name="Pinto D."/>
            <person name="Vollmers J."/>
            <person name="Rivas-Marin E."/>
            <person name="Kohn T."/>
            <person name="Peeters S.H."/>
            <person name="Heuer A."/>
            <person name="Rast P."/>
            <person name="Oberbeckmann S."/>
            <person name="Bunk B."/>
            <person name="Jeske O."/>
            <person name="Meyerdierks A."/>
            <person name="Storesund J.E."/>
            <person name="Kallscheuer N."/>
            <person name="Luecker S."/>
            <person name="Lage O.M."/>
            <person name="Pohl T."/>
            <person name="Merkel B.J."/>
            <person name="Hornburger P."/>
            <person name="Mueller R.-W."/>
            <person name="Bruemmer F."/>
            <person name="Labrenz M."/>
            <person name="Spormann A.M."/>
            <person name="Op Den Camp H."/>
            <person name="Overmann J."/>
            <person name="Amann R."/>
            <person name="Jetten M.S.M."/>
            <person name="Mascher T."/>
            <person name="Medema M.H."/>
            <person name="Devos D.P."/>
            <person name="Kaster A.-K."/>
            <person name="Ovreas L."/>
            <person name="Rohde M."/>
            <person name="Galperin M.Y."/>
            <person name="Jogler C."/>
        </authorList>
    </citation>
    <scope>NUCLEOTIDE SEQUENCE [LARGE SCALE GENOMIC DNA]</scope>
    <source>
        <strain evidence="2 3">KOR34</strain>
    </source>
</reference>
<dbReference type="Gene3D" id="3.30.700.10">
    <property type="entry name" value="Glycoprotein, Type 4 Pilin"/>
    <property type="match status" value="1"/>
</dbReference>
<dbReference type="PANTHER" id="PTHR30093:SF2">
    <property type="entry name" value="TYPE II SECRETION SYSTEM PROTEIN H"/>
    <property type="match status" value="1"/>
</dbReference>